<dbReference type="RefSeq" id="WP_092852300.1">
    <property type="nucleotide sequence ID" value="NZ_FOMI01000007.1"/>
</dbReference>
<dbReference type="AlphaFoldDB" id="A0A1I1QSY3"/>
<dbReference type="GO" id="GO:0016747">
    <property type="term" value="F:acyltransferase activity, transferring groups other than amino-acyl groups"/>
    <property type="evidence" value="ECO:0007669"/>
    <property type="project" value="InterPro"/>
</dbReference>
<dbReference type="OrthoDB" id="9800604at2"/>
<dbReference type="Gene3D" id="3.40.630.30">
    <property type="match status" value="1"/>
</dbReference>
<gene>
    <name evidence="4" type="ORF">SAMN04487987_107125</name>
</gene>
<dbReference type="Pfam" id="PF00583">
    <property type="entry name" value="Acetyltransf_1"/>
    <property type="match status" value="1"/>
</dbReference>
<name>A0A1I1QSY3_9FLAO</name>
<dbReference type="STRING" id="870482.SAMN04487987_107125"/>
<sequence length="169" mass="19419">MLFDNIKIEIANTTKDYLQIEKLADVIWREHYIPIVGKPQIDYMLEKFQSVKPITEQVKNGCAYYIINFEGVSVGYISIKKEIDALFLSKIYVLSSYRGKKIGKTAMAFVEDKVKQYKLDKIRLTVNIHNTNSIKAYEKLGFKNIGPIVADIGNGFIMDDYEMVKHIPA</sequence>
<protein>
    <submittedName>
        <fullName evidence="4">Acetyltransferase (GNAT) family protein</fullName>
    </submittedName>
</protein>
<keyword evidence="5" id="KW-1185">Reference proteome</keyword>
<evidence type="ECO:0000256" key="1">
    <source>
        <dbReference type="ARBA" id="ARBA00022679"/>
    </source>
</evidence>
<dbReference type="Proteomes" id="UP000199439">
    <property type="component" value="Unassembled WGS sequence"/>
</dbReference>
<dbReference type="EMBL" id="FOMI01000007">
    <property type="protein sequence ID" value="SFD25135.1"/>
    <property type="molecule type" value="Genomic_DNA"/>
</dbReference>
<dbReference type="CDD" id="cd04301">
    <property type="entry name" value="NAT_SF"/>
    <property type="match status" value="1"/>
</dbReference>
<evidence type="ECO:0000313" key="5">
    <source>
        <dbReference type="Proteomes" id="UP000199439"/>
    </source>
</evidence>
<proteinExistence type="predicted"/>
<dbReference type="InterPro" id="IPR000182">
    <property type="entry name" value="GNAT_dom"/>
</dbReference>
<dbReference type="PROSITE" id="PS51186">
    <property type="entry name" value="GNAT"/>
    <property type="match status" value="1"/>
</dbReference>
<feature type="domain" description="N-acetyltransferase" evidence="3">
    <location>
        <begin position="6"/>
        <end position="168"/>
    </location>
</feature>
<evidence type="ECO:0000259" key="3">
    <source>
        <dbReference type="PROSITE" id="PS51186"/>
    </source>
</evidence>
<dbReference type="InterPro" id="IPR016181">
    <property type="entry name" value="Acyl_CoA_acyltransferase"/>
</dbReference>
<keyword evidence="1 4" id="KW-0808">Transferase</keyword>
<dbReference type="SUPFAM" id="SSF55729">
    <property type="entry name" value="Acyl-CoA N-acyltransferases (Nat)"/>
    <property type="match status" value="1"/>
</dbReference>
<dbReference type="PANTHER" id="PTHR42919:SF8">
    <property type="entry name" value="N-ALPHA-ACETYLTRANSFERASE 50"/>
    <property type="match status" value="1"/>
</dbReference>
<keyword evidence="2" id="KW-0012">Acyltransferase</keyword>
<dbReference type="InterPro" id="IPR051556">
    <property type="entry name" value="N-term/lysine_N-AcTrnsfr"/>
</dbReference>
<evidence type="ECO:0000313" key="4">
    <source>
        <dbReference type="EMBL" id="SFD25135.1"/>
    </source>
</evidence>
<reference evidence="5" key="1">
    <citation type="submission" date="2016-10" db="EMBL/GenBank/DDBJ databases">
        <authorList>
            <person name="Varghese N."/>
            <person name="Submissions S."/>
        </authorList>
    </citation>
    <scope>NUCLEOTIDE SEQUENCE [LARGE SCALE GENOMIC DNA]</scope>
    <source>
        <strain evidence="5">DSM 25730</strain>
    </source>
</reference>
<evidence type="ECO:0000256" key="2">
    <source>
        <dbReference type="ARBA" id="ARBA00023315"/>
    </source>
</evidence>
<dbReference type="PANTHER" id="PTHR42919">
    <property type="entry name" value="N-ALPHA-ACETYLTRANSFERASE"/>
    <property type="match status" value="1"/>
</dbReference>
<organism evidence="4 5">
    <name type="scientific">Algibacter pectinivorans</name>
    <dbReference type="NCBI Taxonomy" id="870482"/>
    <lineage>
        <taxon>Bacteria</taxon>
        <taxon>Pseudomonadati</taxon>
        <taxon>Bacteroidota</taxon>
        <taxon>Flavobacteriia</taxon>
        <taxon>Flavobacteriales</taxon>
        <taxon>Flavobacteriaceae</taxon>
        <taxon>Algibacter</taxon>
    </lineage>
</organism>
<accession>A0A1I1QSY3</accession>